<evidence type="ECO:0000256" key="2">
    <source>
        <dbReference type="SAM" id="Phobius"/>
    </source>
</evidence>
<dbReference type="KEGG" id="mcg:GL4_0248"/>
<keyword evidence="4" id="KW-1185">Reference proteome</keyword>
<evidence type="ECO:0000313" key="3">
    <source>
        <dbReference type="EMBL" id="BAQ15718.1"/>
    </source>
</evidence>
<reference evidence="3 4" key="1">
    <citation type="submission" date="2014-09" db="EMBL/GenBank/DDBJ databases">
        <title>Genome sequencing of Methyloceanibacter caenitepidi Gela4.</title>
        <authorList>
            <person name="Takeuchi M."/>
            <person name="Susumu S."/>
            <person name="Kamagata Y."/>
            <person name="Oshima K."/>
            <person name="Hattori M."/>
            <person name="Iwasaki W."/>
        </authorList>
    </citation>
    <scope>NUCLEOTIDE SEQUENCE [LARGE SCALE GENOMIC DNA]</scope>
    <source>
        <strain evidence="3 4">Gela4</strain>
    </source>
</reference>
<name>A0A0A8JY44_9HYPH</name>
<proteinExistence type="predicted"/>
<keyword evidence="2" id="KW-1133">Transmembrane helix</keyword>
<protein>
    <submittedName>
        <fullName evidence="3">Uncharacterized protein</fullName>
    </submittedName>
</protein>
<evidence type="ECO:0000256" key="1">
    <source>
        <dbReference type="SAM" id="MobiDB-lite"/>
    </source>
</evidence>
<dbReference type="HOGENOM" id="CLU_729205_0_0_5"/>
<feature type="compositionally biased region" description="Polar residues" evidence="1">
    <location>
        <begin position="238"/>
        <end position="251"/>
    </location>
</feature>
<feature type="transmembrane region" description="Helical" evidence="2">
    <location>
        <begin position="290"/>
        <end position="310"/>
    </location>
</feature>
<gene>
    <name evidence="3" type="ORF">GL4_0248</name>
</gene>
<evidence type="ECO:0000313" key="4">
    <source>
        <dbReference type="Proteomes" id="UP000031643"/>
    </source>
</evidence>
<feature type="transmembrane region" description="Helical" evidence="2">
    <location>
        <begin position="266"/>
        <end position="284"/>
    </location>
</feature>
<dbReference type="EMBL" id="AP014648">
    <property type="protein sequence ID" value="BAQ15718.1"/>
    <property type="molecule type" value="Genomic_DNA"/>
</dbReference>
<keyword evidence="2" id="KW-0472">Membrane</keyword>
<sequence length="379" mass="41644">MRGFDFERLAQADCIGMNAAYRFWRETGWYPRYYICLDLVVGLSHKEAIADLIRESRSNGIERFFLRQNLIEALPADVQTAPGVVNYDAWAKQEPFLSINPLTTGSHSALIGALLGYDQLILLGIDCGYVEQVSGSKLSGRTLEIAAEPGRNPNYFFDGYQQVGDKYNVPNPQPDLHIRSWRAVAPILERAGVAVWNCNPLSHVDAFPFRQLDDFEDTLGQRLPPWDGHADSLRATGRNGTAATSPPTQSSLARRAARTLWARRRWVAAALAIALVVLPFALTAAFSAPAWLLVAANSVIVLVLLAGLAAELRSPDALARPEAGNGRDPGAVSNMRATAAFSKASVVAQELKSLEERLDTREDRDHSEYRLETTGKPSD</sequence>
<feature type="region of interest" description="Disordered" evidence="1">
    <location>
        <begin position="357"/>
        <end position="379"/>
    </location>
</feature>
<feature type="region of interest" description="Disordered" evidence="1">
    <location>
        <begin position="226"/>
        <end position="251"/>
    </location>
</feature>
<accession>A0A0A8JY44</accession>
<organism evidence="3 4">
    <name type="scientific">Methyloceanibacter caenitepidi</name>
    <dbReference type="NCBI Taxonomy" id="1384459"/>
    <lineage>
        <taxon>Bacteria</taxon>
        <taxon>Pseudomonadati</taxon>
        <taxon>Pseudomonadota</taxon>
        <taxon>Alphaproteobacteria</taxon>
        <taxon>Hyphomicrobiales</taxon>
        <taxon>Hyphomicrobiaceae</taxon>
        <taxon>Methyloceanibacter</taxon>
    </lineage>
</organism>
<dbReference type="AlphaFoldDB" id="A0A0A8JY44"/>
<dbReference type="Proteomes" id="UP000031643">
    <property type="component" value="Chromosome"/>
</dbReference>
<keyword evidence="2" id="KW-0812">Transmembrane</keyword>